<reference evidence="1" key="1">
    <citation type="submission" date="2023-01" db="EMBL/GenBank/DDBJ databases">
        <title>Exophiala dermititidis isolated from Cystic Fibrosis Patient.</title>
        <authorList>
            <person name="Kurbessoian T."/>
            <person name="Crocker A."/>
            <person name="Murante D."/>
            <person name="Hogan D.A."/>
            <person name="Stajich J.E."/>
        </authorList>
    </citation>
    <scope>NUCLEOTIDE SEQUENCE</scope>
    <source>
        <strain evidence="1">Ex8</strain>
    </source>
</reference>
<organism evidence="1 2">
    <name type="scientific">Exophiala dermatitidis</name>
    <name type="common">Black yeast-like fungus</name>
    <name type="synonym">Wangiella dermatitidis</name>
    <dbReference type="NCBI Taxonomy" id="5970"/>
    <lineage>
        <taxon>Eukaryota</taxon>
        <taxon>Fungi</taxon>
        <taxon>Dikarya</taxon>
        <taxon>Ascomycota</taxon>
        <taxon>Pezizomycotina</taxon>
        <taxon>Eurotiomycetes</taxon>
        <taxon>Chaetothyriomycetidae</taxon>
        <taxon>Chaetothyriales</taxon>
        <taxon>Herpotrichiellaceae</taxon>
        <taxon>Exophiala</taxon>
    </lineage>
</organism>
<name>A0AAN6ENV0_EXODE</name>
<protein>
    <submittedName>
        <fullName evidence="1">Uncharacterized protein</fullName>
    </submittedName>
</protein>
<dbReference type="Proteomes" id="UP001161757">
    <property type="component" value="Unassembled WGS sequence"/>
</dbReference>
<sequence>MTFLLGLLTGLGGCPLINRCFSVSDAHKEACWLPGGRSPNPPRTPPMCHEKKRIVSGVELANLNSSGLGVAGPLWKNVDSCTSFNRILRCGWTVILKLKRWIYQLAVGD</sequence>
<dbReference type="EMBL" id="JAJGCB010000016">
    <property type="protein sequence ID" value="KAJ8988820.1"/>
    <property type="molecule type" value="Genomic_DNA"/>
</dbReference>
<proteinExistence type="predicted"/>
<accession>A0AAN6ENV0</accession>
<dbReference type="AlphaFoldDB" id="A0AAN6ENV0"/>
<gene>
    <name evidence="1" type="ORF">HRR80_007026</name>
</gene>
<comment type="caution">
    <text evidence="1">The sequence shown here is derived from an EMBL/GenBank/DDBJ whole genome shotgun (WGS) entry which is preliminary data.</text>
</comment>
<evidence type="ECO:0000313" key="1">
    <source>
        <dbReference type="EMBL" id="KAJ8988820.1"/>
    </source>
</evidence>
<evidence type="ECO:0000313" key="2">
    <source>
        <dbReference type="Proteomes" id="UP001161757"/>
    </source>
</evidence>